<dbReference type="Gramene" id="PVH31453">
    <property type="protein sequence ID" value="PVH31453"/>
    <property type="gene ID" value="PAHAL_9G149300"/>
</dbReference>
<dbReference type="AlphaFoldDB" id="A0A2T8I1C2"/>
<gene>
    <name evidence="1" type="ORF">PAHAL_9G149300</name>
</gene>
<dbReference type="Proteomes" id="UP000243499">
    <property type="component" value="Chromosome 9"/>
</dbReference>
<accession>A0A2T8I1C2</accession>
<sequence>MSGHAPATHALHARFTLGQSQDCCNAHQPQLRSCAYLPAVSWLKEESTVPNCEESLGASCQIKSRPLTSAAASLPRHGIAHSLNCGLVTSFSELNPVAASTVCFLTNFHHVFSTSGRMLANW</sequence>
<evidence type="ECO:0000313" key="1">
    <source>
        <dbReference type="EMBL" id="PVH31453.1"/>
    </source>
</evidence>
<name>A0A2T8I1C2_9POAL</name>
<dbReference type="EMBL" id="CM008054">
    <property type="protein sequence ID" value="PVH31453.1"/>
    <property type="molecule type" value="Genomic_DNA"/>
</dbReference>
<reference evidence="1" key="1">
    <citation type="submission" date="2018-04" db="EMBL/GenBank/DDBJ databases">
        <title>WGS assembly of Panicum hallii.</title>
        <authorList>
            <person name="Lovell J."/>
            <person name="Jenkins J."/>
            <person name="Lowry D."/>
            <person name="Mamidi S."/>
            <person name="Sreedasyam A."/>
            <person name="Weng X."/>
            <person name="Barry K."/>
            <person name="Bonette J."/>
            <person name="Campitelli B."/>
            <person name="Daum C."/>
            <person name="Gordon S."/>
            <person name="Gould B."/>
            <person name="Lipzen A."/>
            <person name="Macqueen A."/>
            <person name="Palacio-Mejia J."/>
            <person name="Plott C."/>
            <person name="Shakirov E."/>
            <person name="Shu S."/>
            <person name="Yoshinaga Y."/>
            <person name="Zane M."/>
            <person name="Rokhsar D."/>
            <person name="Grimwood J."/>
            <person name="Schmutz J."/>
            <person name="Juenger T."/>
        </authorList>
    </citation>
    <scope>NUCLEOTIDE SEQUENCE [LARGE SCALE GENOMIC DNA]</scope>
    <source>
        <strain evidence="1">FIL2</strain>
    </source>
</reference>
<protein>
    <submittedName>
        <fullName evidence="1">Uncharacterized protein</fullName>
    </submittedName>
</protein>
<organism evidence="1">
    <name type="scientific">Panicum hallii</name>
    <dbReference type="NCBI Taxonomy" id="206008"/>
    <lineage>
        <taxon>Eukaryota</taxon>
        <taxon>Viridiplantae</taxon>
        <taxon>Streptophyta</taxon>
        <taxon>Embryophyta</taxon>
        <taxon>Tracheophyta</taxon>
        <taxon>Spermatophyta</taxon>
        <taxon>Magnoliopsida</taxon>
        <taxon>Liliopsida</taxon>
        <taxon>Poales</taxon>
        <taxon>Poaceae</taxon>
        <taxon>PACMAD clade</taxon>
        <taxon>Panicoideae</taxon>
        <taxon>Panicodae</taxon>
        <taxon>Paniceae</taxon>
        <taxon>Panicinae</taxon>
        <taxon>Panicum</taxon>
        <taxon>Panicum sect. Panicum</taxon>
    </lineage>
</organism>
<proteinExistence type="predicted"/>